<comment type="caution">
    <text evidence="4">The sequence shown here is derived from an EMBL/GenBank/DDBJ whole genome shotgun (WGS) entry which is preliminary data.</text>
</comment>
<reference evidence="5" key="1">
    <citation type="journal article" date="2019" name="Int. J. Syst. Evol. Microbiol.">
        <title>The Global Catalogue of Microorganisms (GCM) 10K type strain sequencing project: providing services to taxonomists for standard genome sequencing and annotation.</title>
        <authorList>
            <consortium name="The Broad Institute Genomics Platform"/>
            <consortium name="The Broad Institute Genome Sequencing Center for Infectious Disease"/>
            <person name="Wu L."/>
            <person name="Ma J."/>
        </authorList>
    </citation>
    <scope>NUCLEOTIDE SEQUENCE [LARGE SCALE GENOMIC DNA]</scope>
    <source>
        <strain evidence="5">JCM 17498</strain>
    </source>
</reference>
<dbReference type="InterPro" id="IPR011234">
    <property type="entry name" value="Fumarylacetoacetase-like_C"/>
</dbReference>
<feature type="domain" description="Fumarylacetoacetase-like C-terminal" evidence="3">
    <location>
        <begin position="163"/>
        <end position="345"/>
    </location>
</feature>
<dbReference type="Proteomes" id="UP001500523">
    <property type="component" value="Unassembled WGS sequence"/>
</dbReference>
<evidence type="ECO:0000256" key="1">
    <source>
        <dbReference type="ARBA" id="ARBA00010211"/>
    </source>
</evidence>
<dbReference type="Gene3D" id="3.90.850.10">
    <property type="entry name" value="Fumarylacetoacetase-like, C-terminal domain"/>
    <property type="match status" value="1"/>
</dbReference>
<dbReference type="EMBL" id="BAABBF010000001">
    <property type="protein sequence ID" value="GAA3696961.1"/>
    <property type="molecule type" value="Genomic_DNA"/>
</dbReference>
<organism evidence="4 5">
    <name type="scientific">Sphingomonas cynarae</name>
    <dbReference type="NCBI Taxonomy" id="930197"/>
    <lineage>
        <taxon>Bacteria</taxon>
        <taxon>Pseudomonadati</taxon>
        <taxon>Pseudomonadota</taxon>
        <taxon>Alphaproteobacteria</taxon>
        <taxon>Sphingomonadales</taxon>
        <taxon>Sphingomonadaceae</taxon>
        <taxon>Sphingomonas</taxon>
    </lineage>
</organism>
<dbReference type="Pfam" id="PF01557">
    <property type="entry name" value="FAA_hydrolase"/>
    <property type="match status" value="1"/>
</dbReference>
<dbReference type="InterPro" id="IPR051121">
    <property type="entry name" value="FAH"/>
</dbReference>
<dbReference type="PANTHER" id="PTHR42796:SF7">
    <property type="entry name" value="2-DEHYDRO-3-DEOXY-D-ARABINONATE DEHYDRATASE"/>
    <property type="match status" value="1"/>
</dbReference>
<dbReference type="GO" id="GO:0016787">
    <property type="term" value="F:hydrolase activity"/>
    <property type="evidence" value="ECO:0007669"/>
    <property type="project" value="UniProtKB-KW"/>
</dbReference>
<evidence type="ECO:0000259" key="3">
    <source>
        <dbReference type="Pfam" id="PF01557"/>
    </source>
</evidence>
<keyword evidence="5" id="KW-1185">Reference proteome</keyword>
<evidence type="ECO:0000256" key="2">
    <source>
        <dbReference type="ARBA" id="ARBA00022723"/>
    </source>
</evidence>
<protein>
    <submittedName>
        <fullName evidence="4">Fumarylacetoacetate hydrolase family protein</fullName>
    </submittedName>
</protein>
<dbReference type="SUPFAM" id="SSF56529">
    <property type="entry name" value="FAH"/>
    <property type="match status" value="1"/>
</dbReference>
<evidence type="ECO:0000313" key="4">
    <source>
        <dbReference type="EMBL" id="GAA3696961.1"/>
    </source>
</evidence>
<sequence length="373" mass="39929">MALDRRPWLDALPHDWRDGSFIGRIATPDGPSPIMLRGGVAHDMARVRPTVAHLIADRAFDGGTPIDAETLAGFDLLSPIDLHCVKAAGVTFAVSALERVIEERARGDHGRAASLREGLERALGGDLRGVVPGSAEADALKQRLIAEGMWSQYLEVAIGPDAEIFTKSPVLSTVGWGAPVGFRSDSTWNNPEPEVVVVAGPDGRAIGATLGNDVNLRDFEGRSALLLGKAKDNNASCSLGPLIRLFDDSFTMDDVARAEIAMTIEGTDGYRLDGASTMREISRHPEELLRQALSEHHYPDGLVLFCGTLFAPTQDRDEAGRGFTHKVGDVVTIASDRLGTLVNPVTTSRDAPVWTMGIAGLFHNLAMRGLLAA</sequence>
<evidence type="ECO:0000313" key="5">
    <source>
        <dbReference type="Proteomes" id="UP001500523"/>
    </source>
</evidence>
<dbReference type="RefSeq" id="WP_344691715.1">
    <property type="nucleotide sequence ID" value="NZ_BAABBF010000001.1"/>
</dbReference>
<keyword evidence="4" id="KW-0378">Hydrolase</keyword>
<gene>
    <name evidence="4" type="ORF">GCM10022268_04300</name>
</gene>
<keyword evidence="2" id="KW-0479">Metal-binding</keyword>
<dbReference type="InterPro" id="IPR036663">
    <property type="entry name" value="Fumarylacetoacetase_C_sf"/>
</dbReference>
<proteinExistence type="inferred from homology"/>
<comment type="similarity">
    <text evidence="1">Belongs to the FAH family.</text>
</comment>
<dbReference type="PANTHER" id="PTHR42796">
    <property type="entry name" value="FUMARYLACETOACETATE HYDROLASE DOMAIN-CONTAINING PROTEIN 2A-RELATED"/>
    <property type="match status" value="1"/>
</dbReference>
<accession>A0ABP7CZ24</accession>
<name>A0ABP7CZ24_9SPHN</name>